<feature type="compositionally biased region" description="Polar residues" evidence="1">
    <location>
        <begin position="99"/>
        <end position="117"/>
    </location>
</feature>
<evidence type="ECO:0000313" key="4">
    <source>
        <dbReference type="Proteomes" id="UP000559256"/>
    </source>
</evidence>
<evidence type="ECO:0000256" key="2">
    <source>
        <dbReference type="SAM" id="SignalP"/>
    </source>
</evidence>
<feature type="chain" id="PRO_5034107686" description="Secreted protein" evidence="2">
    <location>
        <begin position="21"/>
        <end position="151"/>
    </location>
</feature>
<comment type="caution">
    <text evidence="3">The sequence shown here is derived from an EMBL/GenBank/DDBJ whole genome shotgun (WGS) entry which is preliminary data.</text>
</comment>
<reference evidence="3 4" key="1">
    <citation type="journal article" date="2020" name="ISME J.">
        <title>Uncovering the hidden diversity of litter-decomposition mechanisms in mushroom-forming fungi.</title>
        <authorList>
            <person name="Floudas D."/>
            <person name="Bentzer J."/>
            <person name="Ahren D."/>
            <person name="Johansson T."/>
            <person name="Persson P."/>
            <person name="Tunlid A."/>
        </authorList>
    </citation>
    <scope>NUCLEOTIDE SEQUENCE [LARGE SCALE GENOMIC DNA]</scope>
    <source>
        <strain evidence="3 4">CBS 291.85</strain>
    </source>
</reference>
<evidence type="ECO:0000313" key="3">
    <source>
        <dbReference type="EMBL" id="KAF5347668.1"/>
    </source>
</evidence>
<evidence type="ECO:0000256" key="1">
    <source>
        <dbReference type="SAM" id="MobiDB-lite"/>
    </source>
</evidence>
<protein>
    <recommendedName>
        <fullName evidence="5">Secreted protein</fullName>
    </recommendedName>
</protein>
<feature type="signal peptide" evidence="2">
    <location>
        <begin position="1"/>
        <end position="20"/>
    </location>
</feature>
<proteinExistence type="predicted"/>
<dbReference type="Proteomes" id="UP000559256">
    <property type="component" value="Unassembled WGS sequence"/>
</dbReference>
<keyword evidence="4" id="KW-1185">Reference proteome</keyword>
<feature type="compositionally biased region" description="Basic and acidic residues" evidence="1">
    <location>
        <begin position="119"/>
        <end position="128"/>
    </location>
</feature>
<sequence length="151" mass="16858">MQRFRFLLFVLLSTLSLILAVASILRICRDQLTFRNCLTSWPREGSKFPSLFSIMPTVNATRVLKTTATKTSRTSSSDAHIEWSVHPASFVAPHEATPTVYSSSPRKGRSGTQQNGHNHLMERGESKATRQTCKAEGANGDEDDRCPWAMM</sequence>
<keyword evidence="2" id="KW-0732">Signal</keyword>
<dbReference type="AlphaFoldDB" id="A0A8H5FT29"/>
<accession>A0A8H5FT29</accession>
<name>A0A8H5FT29_9AGAR</name>
<gene>
    <name evidence="3" type="ORF">D9758_014870</name>
</gene>
<dbReference type="EMBL" id="JAACJM010000090">
    <property type="protein sequence ID" value="KAF5347668.1"/>
    <property type="molecule type" value="Genomic_DNA"/>
</dbReference>
<evidence type="ECO:0008006" key="5">
    <source>
        <dbReference type="Google" id="ProtNLM"/>
    </source>
</evidence>
<organism evidence="3 4">
    <name type="scientific">Tetrapyrgos nigripes</name>
    <dbReference type="NCBI Taxonomy" id="182062"/>
    <lineage>
        <taxon>Eukaryota</taxon>
        <taxon>Fungi</taxon>
        <taxon>Dikarya</taxon>
        <taxon>Basidiomycota</taxon>
        <taxon>Agaricomycotina</taxon>
        <taxon>Agaricomycetes</taxon>
        <taxon>Agaricomycetidae</taxon>
        <taxon>Agaricales</taxon>
        <taxon>Marasmiineae</taxon>
        <taxon>Marasmiaceae</taxon>
        <taxon>Tetrapyrgos</taxon>
    </lineage>
</organism>
<feature type="region of interest" description="Disordered" evidence="1">
    <location>
        <begin position="94"/>
        <end position="151"/>
    </location>
</feature>